<keyword evidence="12 13" id="KW-0460">Magnesium</keyword>
<dbReference type="InterPro" id="IPR005904">
    <property type="entry name" value="Hxn_phspho_trans"/>
</dbReference>
<dbReference type="InterPro" id="IPR050408">
    <property type="entry name" value="HGPRT"/>
</dbReference>
<keyword evidence="8 13" id="KW-0808">Transferase</keyword>
<evidence type="ECO:0000313" key="15">
    <source>
        <dbReference type="EMBL" id="ORX42011.1"/>
    </source>
</evidence>
<evidence type="ECO:0000256" key="5">
    <source>
        <dbReference type="ARBA" id="ARBA00011895"/>
    </source>
</evidence>
<protein>
    <recommendedName>
        <fullName evidence="5 13">Hypoxanthine phosphoribosyltransferase</fullName>
        <ecNumber evidence="5 13">2.4.2.8</ecNumber>
    </recommendedName>
</protein>
<comment type="cofactor">
    <cofactor evidence="1 13">
        <name>Mg(2+)</name>
        <dbReference type="ChEBI" id="CHEBI:18420"/>
    </cofactor>
</comment>
<dbReference type="UniPathway" id="UPA00591">
    <property type="reaction ID" value="UER00648"/>
</dbReference>
<evidence type="ECO:0000256" key="2">
    <source>
        <dbReference type="ARBA" id="ARBA00004496"/>
    </source>
</evidence>
<dbReference type="OrthoDB" id="9449045at2759"/>
<keyword evidence="7 13" id="KW-0328">Glycosyltransferase</keyword>
<comment type="similarity">
    <text evidence="4 13">Belongs to the purine/pyrimidine phosphoribosyltransferase family.</text>
</comment>
<dbReference type="PANTHER" id="PTHR43340">
    <property type="entry name" value="HYPOXANTHINE-GUANINE PHOSPHORIBOSYLTRANSFERASE"/>
    <property type="match status" value="1"/>
</dbReference>
<sequence>MDSSQWIDVTVDKNHYSLDHFVIPQHYDKDVSSILIPHGVIMDRVQKLARLIVDENEGPLVVCCILKGGHQFFADLVNCIKKLTTREGSTVPLSLEFIRVKSYKNDQSVGVNISLTEDELKDFTGKNILIVEDIIDTGKTMVALLERLRSYSPKSIKVTSLLIKKTERSNGYIPDYVGFAIPDAFVVGYALDYNEHFRDLDHICVISEHGKQAYAV</sequence>
<evidence type="ECO:0000256" key="1">
    <source>
        <dbReference type="ARBA" id="ARBA00001946"/>
    </source>
</evidence>
<keyword evidence="9 13" id="KW-0479">Metal-binding</keyword>
<evidence type="ECO:0000256" key="3">
    <source>
        <dbReference type="ARBA" id="ARBA00004669"/>
    </source>
</evidence>
<evidence type="ECO:0000259" key="14">
    <source>
        <dbReference type="Pfam" id="PF00156"/>
    </source>
</evidence>
<keyword evidence="6 13" id="KW-0963">Cytoplasm</keyword>
<evidence type="ECO:0000256" key="6">
    <source>
        <dbReference type="ARBA" id="ARBA00022490"/>
    </source>
</evidence>
<dbReference type="GO" id="GO:0006166">
    <property type="term" value="P:purine ribonucleoside salvage"/>
    <property type="evidence" value="ECO:0007669"/>
    <property type="project" value="UniProtKB-KW"/>
</dbReference>
<feature type="domain" description="Phosphoribosyltransferase" evidence="14">
    <location>
        <begin position="41"/>
        <end position="193"/>
    </location>
</feature>
<proteinExistence type="inferred from homology"/>
<comment type="pathway">
    <text evidence="3 13">Purine metabolism; IMP biosynthesis via salvage pathway; IMP from hypoxanthine: step 1/1.</text>
</comment>
<keyword evidence="10 13" id="KW-0660">Purine salvage</keyword>
<dbReference type="SUPFAM" id="SSF53271">
    <property type="entry name" value="PRTase-like"/>
    <property type="match status" value="1"/>
</dbReference>
<evidence type="ECO:0000256" key="9">
    <source>
        <dbReference type="ARBA" id="ARBA00022723"/>
    </source>
</evidence>
<keyword evidence="11 13" id="KW-0547">Nucleotide-binding</keyword>
<evidence type="ECO:0000256" key="10">
    <source>
        <dbReference type="ARBA" id="ARBA00022726"/>
    </source>
</evidence>
<comment type="subcellular location">
    <subcellularLocation>
        <location evidence="2 13">Cytoplasm</location>
    </subcellularLocation>
</comment>
<dbReference type="GO" id="GO:0000166">
    <property type="term" value="F:nucleotide binding"/>
    <property type="evidence" value="ECO:0007669"/>
    <property type="project" value="UniProtKB-KW"/>
</dbReference>
<dbReference type="Gene3D" id="3.40.50.2020">
    <property type="match status" value="1"/>
</dbReference>
<name>A0A1X2G9A0_9FUNG</name>
<keyword evidence="17" id="KW-1185">Reference proteome</keyword>
<dbReference type="GO" id="GO:0032264">
    <property type="term" value="P:IMP salvage"/>
    <property type="evidence" value="ECO:0007669"/>
    <property type="project" value="UniProtKB-UniPathway"/>
</dbReference>
<dbReference type="GO" id="GO:0006178">
    <property type="term" value="P:guanine salvage"/>
    <property type="evidence" value="ECO:0007669"/>
    <property type="project" value="TreeGrafter"/>
</dbReference>
<dbReference type="EMBL" id="MCGT01000030">
    <property type="protein sequence ID" value="ORX48272.1"/>
    <property type="molecule type" value="Genomic_DNA"/>
</dbReference>
<comment type="catalytic activity">
    <reaction evidence="13">
        <text>IMP + diphosphate = hypoxanthine + 5-phospho-alpha-D-ribose 1-diphosphate</text>
        <dbReference type="Rhea" id="RHEA:17973"/>
        <dbReference type="ChEBI" id="CHEBI:17368"/>
        <dbReference type="ChEBI" id="CHEBI:33019"/>
        <dbReference type="ChEBI" id="CHEBI:58017"/>
        <dbReference type="ChEBI" id="CHEBI:58053"/>
        <dbReference type="EC" id="2.4.2.8"/>
    </reaction>
</comment>
<dbReference type="Pfam" id="PF00156">
    <property type="entry name" value="Pribosyltran"/>
    <property type="match status" value="1"/>
</dbReference>
<comment type="caution">
    <text evidence="16">The sequence shown here is derived from an EMBL/GenBank/DDBJ whole genome shotgun (WGS) entry which is preliminary data.</text>
</comment>
<accession>A0A1X2G9A0</accession>
<dbReference type="PANTHER" id="PTHR43340:SF1">
    <property type="entry name" value="HYPOXANTHINE PHOSPHORIBOSYLTRANSFERASE"/>
    <property type="match status" value="1"/>
</dbReference>
<dbReference type="GO" id="GO:0046100">
    <property type="term" value="P:hypoxanthine metabolic process"/>
    <property type="evidence" value="ECO:0007669"/>
    <property type="project" value="TreeGrafter"/>
</dbReference>
<evidence type="ECO:0000256" key="12">
    <source>
        <dbReference type="ARBA" id="ARBA00022842"/>
    </source>
</evidence>
<evidence type="ECO:0000313" key="16">
    <source>
        <dbReference type="EMBL" id="ORX48272.1"/>
    </source>
</evidence>
<organism evidence="16 17">
    <name type="scientific">Hesseltinella vesiculosa</name>
    <dbReference type="NCBI Taxonomy" id="101127"/>
    <lineage>
        <taxon>Eukaryota</taxon>
        <taxon>Fungi</taxon>
        <taxon>Fungi incertae sedis</taxon>
        <taxon>Mucoromycota</taxon>
        <taxon>Mucoromycotina</taxon>
        <taxon>Mucoromycetes</taxon>
        <taxon>Mucorales</taxon>
        <taxon>Cunninghamellaceae</taxon>
        <taxon>Hesseltinella</taxon>
    </lineage>
</organism>
<dbReference type="FunFam" id="3.40.50.2020:FF:000053">
    <property type="entry name" value="Hypoxanthine phosphoribosyltransferase"/>
    <property type="match status" value="1"/>
</dbReference>
<evidence type="ECO:0000256" key="13">
    <source>
        <dbReference type="RuleBase" id="RU364099"/>
    </source>
</evidence>
<dbReference type="NCBIfam" id="TIGR01203">
    <property type="entry name" value="HGPRTase"/>
    <property type="match status" value="1"/>
</dbReference>
<evidence type="ECO:0000313" key="17">
    <source>
        <dbReference type="Proteomes" id="UP000242146"/>
    </source>
</evidence>
<dbReference type="STRING" id="101127.A0A1X2G9A0"/>
<dbReference type="InterPro" id="IPR029057">
    <property type="entry name" value="PRTase-like"/>
</dbReference>
<dbReference type="GO" id="GO:0000287">
    <property type="term" value="F:magnesium ion binding"/>
    <property type="evidence" value="ECO:0007669"/>
    <property type="project" value="TreeGrafter"/>
</dbReference>
<dbReference type="EMBL" id="MCGT01000081">
    <property type="protein sequence ID" value="ORX42011.1"/>
    <property type="molecule type" value="Genomic_DNA"/>
</dbReference>
<evidence type="ECO:0000256" key="8">
    <source>
        <dbReference type="ARBA" id="ARBA00022679"/>
    </source>
</evidence>
<dbReference type="EC" id="2.4.2.8" evidence="5 13"/>
<dbReference type="AlphaFoldDB" id="A0A1X2G9A0"/>
<dbReference type="Proteomes" id="UP000242146">
    <property type="component" value="Unassembled WGS sequence"/>
</dbReference>
<evidence type="ECO:0000256" key="7">
    <source>
        <dbReference type="ARBA" id="ARBA00022676"/>
    </source>
</evidence>
<dbReference type="GO" id="GO:0032263">
    <property type="term" value="P:GMP salvage"/>
    <property type="evidence" value="ECO:0007669"/>
    <property type="project" value="TreeGrafter"/>
</dbReference>
<evidence type="ECO:0000256" key="4">
    <source>
        <dbReference type="ARBA" id="ARBA00008391"/>
    </source>
</evidence>
<gene>
    <name evidence="16" type="ORF">DM01DRAFT_1409936</name>
    <name evidence="15" type="ORF">DM01DRAFT_1411875</name>
</gene>
<dbReference type="InterPro" id="IPR000836">
    <property type="entry name" value="PRTase_dom"/>
</dbReference>
<reference evidence="16 17" key="1">
    <citation type="submission" date="2016-07" db="EMBL/GenBank/DDBJ databases">
        <title>Pervasive Adenine N6-methylation of Active Genes in Fungi.</title>
        <authorList>
            <consortium name="DOE Joint Genome Institute"/>
            <person name="Mondo S.J."/>
            <person name="Dannebaum R.O."/>
            <person name="Kuo R.C."/>
            <person name="Labutti K."/>
            <person name="Haridas S."/>
            <person name="Kuo A."/>
            <person name="Salamov A."/>
            <person name="Ahrendt S.R."/>
            <person name="Lipzen A."/>
            <person name="Sullivan W."/>
            <person name="Andreopoulos W.B."/>
            <person name="Clum A."/>
            <person name="Lindquist E."/>
            <person name="Daum C."/>
            <person name="Ramamoorthy G.K."/>
            <person name="Gryganskyi A."/>
            <person name="Culley D."/>
            <person name="Magnuson J.K."/>
            <person name="James T.Y."/>
            <person name="O'Malley M.A."/>
            <person name="Stajich J.E."/>
            <person name="Spatafora J.W."/>
            <person name="Visel A."/>
            <person name="Grigoriev I.V."/>
        </authorList>
    </citation>
    <scope>NUCLEOTIDE SEQUENCE [LARGE SCALE GENOMIC DNA]</scope>
    <source>
        <strain evidence="16 17">NRRL 3301</strain>
    </source>
</reference>
<dbReference type="GO" id="GO:0005829">
    <property type="term" value="C:cytosol"/>
    <property type="evidence" value="ECO:0007669"/>
    <property type="project" value="TreeGrafter"/>
</dbReference>
<dbReference type="CDD" id="cd06223">
    <property type="entry name" value="PRTases_typeI"/>
    <property type="match status" value="1"/>
</dbReference>
<evidence type="ECO:0000256" key="11">
    <source>
        <dbReference type="ARBA" id="ARBA00022741"/>
    </source>
</evidence>
<dbReference type="GO" id="GO:0004422">
    <property type="term" value="F:hypoxanthine phosphoribosyltransferase activity"/>
    <property type="evidence" value="ECO:0007669"/>
    <property type="project" value="InterPro"/>
</dbReference>